<dbReference type="InterPro" id="IPR027417">
    <property type="entry name" value="P-loop_NTPase"/>
</dbReference>
<dbReference type="Gene3D" id="3.90.320.10">
    <property type="match status" value="1"/>
</dbReference>
<keyword evidence="9" id="KW-0238">DNA-binding</keyword>
<evidence type="ECO:0000256" key="1">
    <source>
        <dbReference type="ARBA" id="ARBA00009922"/>
    </source>
</evidence>
<evidence type="ECO:0000256" key="15">
    <source>
        <dbReference type="PROSITE-ProRule" id="PRU00560"/>
    </source>
</evidence>
<evidence type="ECO:0000256" key="9">
    <source>
        <dbReference type="ARBA" id="ARBA00023125"/>
    </source>
</evidence>
<dbReference type="RefSeq" id="WP_396944792.1">
    <property type="nucleotide sequence ID" value="NZ_JBIRXV010000001.1"/>
</dbReference>
<evidence type="ECO:0000256" key="10">
    <source>
        <dbReference type="ARBA" id="ARBA00023204"/>
    </source>
</evidence>
<dbReference type="PROSITE" id="PS51217">
    <property type="entry name" value="UVRD_HELICASE_CTER"/>
    <property type="match status" value="1"/>
</dbReference>
<keyword evidence="20" id="KW-1185">Reference proteome</keyword>
<keyword evidence="3 15" id="KW-0547">Nucleotide-binding</keyword>
<evidence type="ECO:0000256" key="5">
    <source>
        <dbReference type="ARBA" id="ARBA00022801"/>
    </source>
</evidence>
<comment type="similarity">
    <text evidence="1">Belongs to the helicase family. UvrD subfamily.</text>
</comment>
<comment type="catalytic activity">
    <reaction evidence="14">
        <text>ATP + H2O = ADP + phosphate + H(+)</text>
        <dbReference type="Rhea" id="RHEA:13065"/>
        <dbReference type="ChEBI" id="CHEBI:15377"/>
        <dbReference type="ChEBI" id="CHEBI:15378"/>
        <dbReference type="ChEBI" id="CHEBI:30616"/>
        <dbReference type="ChEBI" id="CHEBI:43474"/>
        <dbReference type="ChEBI" id="CHEBI:456216"/>
        <dbReference type="EC" id="5.6.2.4"/>
    </reaction>
</comment>
<dbReference type="InterPro" id="IPR011604">
    <property type="entry name" value="PDDEXK-like_dom_sf"/>
</dbReference>
<comment type="caution">
    <text evidence="19">The sequence shown here is derived from an EMBL/GenBank/DDBJ whole genome shotgun (WGS) entry which is preliminary data.</text>
</comment>
<feature type="region of interest" description="Disordered" evidence="16">
    <location>
        <begin position="1271"/>
        <end position="1300"/>
    </location>
</feature>
<feature type="region of interest" description="Disordered" evidence="16">
    <location>
        <begin position="1091"/>
        <end position="1232"/>
    </location>
</feature>
<evidence type="ECO:0000256" key="2">
    <source>
        <dbReference type="ARBA" id="ARBA00022722"/>
    </source>
</evidence>
<feature type="compositionally biased region" description="Basic and acidic residues" evidence="16">
    <location>
        <begin position="386"/>
        <end position="395"/>
    </location>
</feature>
<feature type="binding site" evidence="15">
    <location>
        <begin position="38"/>
        <end position="45"/>
    </location>
    <ligand>
        <name>ATP</name>
        <dbReference type="ChEBI" id="CHEBI:30616"/>
    </ligand>
</feature>
<feature type="compositionally biased region" description="Acidic residues" evidence="16">
    <location>
        <begin position="1222"/>
        <end position="1232"/>
    </location>
</feature>
<dbReference type="InterPro" id="IPR014016">
    <property type="entry name" value="UvrD-like_ATP-bd"/>
</dbReference>
<dbReference type="InterPro" id="IPR011335">
    <property type="entry name" value="Restrct_endonuc-II-like"/>
</dbReference>
<keyword evidence="11" id="KW-0413">Isomerase</keyword>
<evidence type="ECO:0000256" key="11">
    <source>
        <dbReference type="ARBA" id="ARBA00023235"/>
    </source>
</evidence>
<dbReference type="PANTHER" id="PTHR11070:SF55">
    <property type="entry name" value="DNA 3'-5' HELICASE"/>
    <property type="match status" value="1"/>
</dbReference>
<dbReference type="PROSITE" id="PS51198">
    <property type="entry name" value="UVRD_HELICASE_ATP_BIND"/>
    <property type="match status" value="1"/>
</dbReference>
<gene>
    <name evidence="19" type="ORF">ACH47G_10505</name>
</gene>
<proteinExistence type="inferred from homology"/>
<organism evidence="19 20">
    <name type="scientific">Nocardia beijingensis</name>
    <dbReference type="NCBI Taxonomy" id="95162"/>
    <lineage>
        <taxon>Bacteria</taxon>
        <taxon>Bacillati</taxon>
        <taxon>Actinomycetota</taxon>
        <taxon>Actinomycetes</taxon>
        <taxon>Mycobacteriales</taxon>
        <taxon>Nocardiaceae</taxon>
        <taxon>Nocardia</taxon>
    </lineage>
</organism>
<keyword evidence="6 15" id="KW-0347">Helicase</keyword>
<evidence type="ECO:0000256" key="4">
    <source>
        <dbReference type="ARBA" id="ARBA00022763"/>
    </source>
</evidence>
<dbReference type="SUPFAM" id="SSF52980">
    <property type="entry name" value="Restriction endonuclease-like"/>
    <property type="match status" value="1"/>
</dbReference>
<dbReference type="Pfam" id="PF00580">
    <property type="entry name" value="UvrD-helicase"/>
    <property type="match status" value="2"/>
</dbReference>
<evidence type="ECO:0000256" key="6">
    <source>
        <dbReference type="ARBA" id="ARBA00022806"/>
    </source>
</evidence>
<dbReference type="SUPFAM" id="SSF52540">
    <property type="entry name" value="P-loop containing nucleoside triphosphate hydrolases"/>
    <property type="match status" value="3"/>
</dbReference>
<feature type="region of interest" description="Disordered" evidence="16">
    <location>
        <begin position="459"/>
        <end position="497"/>
    </location>
</feature>
<feature type="compositionally biased region" description="Low complexity" evidence="16">
    <location>
        <begin position="350"/>
        <end position="382"/>
    </location>
</feature>
<feature type="region of interest" description="Disordered" evidence="16">
    <location>
        <begin position="1045"/>
        <end position="1074"/>
    </location>
</feature>
<dbReference type="EMBL" id="JBIRXV010000001">
    <property type="protein sequence ID" value="MFI2320911.1"/>
    <property type="molecule type" value="Genomic_DNA"/>
</dbReference>
<dbReference type="PANTHER" id="PTHR11070">
    <property type="entry name" value="UVRD / RECB / PCRA DNA HELICASE FAMILY MEMBER"/>
    <property type="match status" value="1"/>
</dbReference>
<evidence type="ECO:0000256" key="7">
    <source>
        <dbReference type="ARBA" id="ARBA00022839"/>
    </source>
</evidence>
<evidence type="ECO:0000313" key="19">
    <source>
        <dbReference type="EMBL" id="MFI2320911.1"/>
    </source>
</evidence>
<feature type="compositionally biased region" description="Basic and acidic residues" evidence="16">
    <location>
        <begin position="311"/>
        <end position="328"/>
    </location>
</feature>
<dbReference type="InterPro" id="IPR038726">
    <property type="entry name" value="PDDEXK_AddAB-type"/>
</dbReference>
<evidence type="ECO:0000313" key="20">
    <source>
        <dbReference type="Proteomes" id="UP001611450"/>
    </source>
</evidence>
<evidence type="ECO:0000256" key="12">
    <source>
        <dbReference type="ARBA" id="ARBA00034617"/>
    </source>
</evidence>
<dbReference type="Gene3D" id="1.10.486.10">
    <property type="entry name" value="PCRA, domain 4"/>
    <property type="match status" value="1"/>
</dbReference>
<evidence type="ECO:0000259" key="18">
    <source>
        <dbReference type="PROSITE" id="PS51217"/>
    </source>
</evidence>
<keyword evidence="4" id="KW-0227">DNA damage</keyword>
<evidence type="ECO:0000256" key="8">
    <source>
        <dbReference type="ARBA" id="ARBA00022840"/>
    </source>
</evidence>
<evidence type="ECO:0000256" key="16">
    <source>
        <dbReference type="SAM" id="MobiDB-lite"/>
    </source>
</evidence>
<feature type="compositionally biased region" description="Basic and acidic residues" evidence="16">
    <location>
        <begin position="1283"/>
        <end position="1294"/>
    </location>
</feature>
<dbReference type="InterPro" id="IPR013986">
    <property type="entry name" value="DExx_box_DNA_helicase_dom_sf"/>
</dbReference>
<evidence type="ECO:0000256" key="3">
    <source>
        <dbReference type="ARBA" id="ARBA00022741"/>
    </source>
</evidence>
<dbReference type="Gene3D" id="1.10.10.160">
    <property type="match status" value="1"/>
</dbReference>
<name>A0ABW7WFK7_9NOCA</name>
<dbReference type="EC" id="5.6.2.4" evidence="13"/>
<sequence length="1540" mass="161838">MTGRVTPHQLAQALGLPPPTDEQAAVIAAPPGPTLVVAGAGAGKTETMAARVVWMVANGLVLPDEVLGLTFTRKAAQQLTARIRTRLARLAGAPLLLRELDPSGRLRAQLTGAEPEISTYHSYAGRLLTEHGLLLPVEPSATLLTVTQLWQLAHQVVRAWDGDLETDRTPVSVTEAVLALSGQLAEHLVEPEELAEAHTELAKLVHTLPPGPRQRGGPSQTLLNIVQVQRERVALLPLVQQLSEALRRRGALDFGAQMSLAARLAAEHPEVAAAERARFRLVLLDEYQDTGHAQRVLLSALFGDASGDVRSGTDDSRGEDDDRPHADVRSGSQWVARADGRGSVGESLTSGAANPNAPDSPSSPTGGSGDSADSESSPSARGPRSSHADEYRLDARPGSGVPEDAVRDDDGPSAQMPTVQPDPSLRQRPSSAAGALDPATDRPPSSAAALDGIVDQTAPARRAPHSAAGSDRLSQSGPLSAAEDSARSAPPGVGVDDLEGQARFAGAHDPHAVARRGDQHSHETQRLAVTAVGDPMQSIYGWRGASAANLPRFATDFPSAPGVPAPTLSLLTSWRNPPEALALANLVAEPLRRKATEVGGVTVDALRAKPGAGPGVVALALTGTVADEREWVAERIAAEWAARRAAGQQPPTSAVLVRRNADAAPLAEALRAQGLPVEIVGLGGLLATPEVADVVATLRLIAEPGSGSAAMRVLTGARWRIGVADIAALARRARDLSIRRPGAESPAEIGDGAALDEALREVAPEPAEQAGLADAIADPGPPERYSPSGFARIEALGRELAALRERSGQPLAELVADVERTIGVGVETQTRRAMAGTGAGREHLDAFAEVVAGYAAETGASLGGLLAFLAAAEEVENGLEPGEVEVAKDRVQVLTVHAAKGLEWEIVAVPHVVDGVFPSKVGSGTWLGALAELPTSLRGDRQQDDAAEGVPVLELTDLYDRADLDRAIKAHKEALERRRIDEERRLFYVALTRTERVLLVSAHYWAETGSTPKGPSDFLLELKAAHEDPASPAHDVLTIDRWEDPPAADAVNPFTDNPATAEWPRDPLGPRRDPIEQGAALVRAALADLRARPAESGRPPRAAARNHSAGSVRAEMPPGDGPGFADEPGHHPPAAEPGSVDESGHHTPVGGSGSTDGSVHHRSGDGPGSVHGGTSNASRDESDSAEESAYHPPGRPGSVDGSGYYPPADEPSFADDSAYYPPDDEYPPDDFADDYELTSIEYADPYADIEPYSGTAPDPVDEYLSADEPAFAATGFAPPPPEDLYRPEHTHPASDPDDPEGWAADVDALLAEHHAAAVTDEVVELPGQLAATALVELRADPAKLAARLRRPLPYPPNPLARRGTAFHAWVQRWFGSTRLLGLDELPGAADGGAADAGLDAELSAMQEAFLNSRWADRSPIEVEIPFETSIAGTVIRGRMDAVFAEPGGRWIVVDWKTGAEPSAAEEPAVAMQLAVYRLAWARLMAAREGRPEHEMLPRIGAAFHYVRTGRTIAPANLAGPDELAELIRNAAPAGSPPAPA</sequence>
<dbReference type="Pfam" id="PF12705">
    <property type="entry name" value="PDDEXK_1"/>
    <property type="match status" value="1"/>
</dbReference>
<keyword evidence="5 15" id="KW-0378">Hydrolase</keyword>
<comment type="catalytic activity">
    <reaction evidence="12">
        <text>Couples ATP hydrolysis with the unwinding of duplex DNA by translocating in the 3'-5' direction.</text>
        <dbReference type="EC" id="5.6.2.4"/>
    </reaction>
</comment>
<dbReference type="Gene3D" id="3.40.50.300">
    <property type="entry name" value="P-loop containing nucleotide triphosphate hydrolases"/>
    <property type="match status" value="4"/>
</dbReference>
<feature type="compositionally biased region" description="Basic and acidic residues" evidence="16">
    <location>
        <begin position="1063"/>
        <end position="1074"/>
    </location>
</feature>
<evidence type="ECO:0000256" key="13">
    <source>
        <dbReference type="ARBA" id="ARBA00034808"/>
    </source>
</evidence>
<protein>
    <recommendedName>
        <fullName evidence="13">DNA 3'-5' helicase</fullName>
        <ecNumber evidence="13">5.6.2.4</ecNumber>
    </recommendedName>
</protein>
<feature type="region of interest" description="Disordered" evidence="16">
    <location>
        <begin position="305"/>
        <end position="447"/>
    </location>
</feature>
<keyword evidence="2" id="KW-0540">Nuclease</keyword>
<evidence type="ECO:0000259" key="17">
    <source>
        <dbReference type="PROSITE" id="PS51198"/>
    </source>
</evidence>
<feature type="domain" description="UvrD-like helicase ATP-binding" evidence="17">
    <location>
        <begin position="17"/>
        <end position="577"/>
    </location>
</feature>
<feature type="region of interest" description="Disordered" evidence="16">
    <location>
        <begin position="768"/>
        <end position="788"/>
    </location>
</feature>
<dbReference type="InterPro" id="IPR000212">
    <property type="entry name" value="DNA_helicase_UvrD/REP"/>
</dbReference>
<dbReference type="Pfam" id="PF13361">
    <property type="entry name" value="UvrD_C"/>
    <property type="match status" value="1"/>
</dbReference>
<dbReference type="InterPro" id="IPR014017">
    <property type="entry name" value="DNA_helicase_UvrD-like_C"/>
</dbReference>
<keyword evidence="7" id="KW-0269">Exonuclease</keyword>
<feature type="domain" description="UvrD-like helicase C-terminal" evidence="18">
    <location>
        <begin position="578"/>
        <end position="901"/>
    </location>
</feature>
<keyword evidence="10" id="KW-0234">DNA repair</keyword>
<keyword evidence="8 15" id="KW-0067">ATP-binding</keyword>
<evidence type="ECO:0000256" key="14">
    <source>
        <dbReference type="ARBA" id="ARBA00048988"/>
    </source>
</evidence>
<reference evidence="19 20" key="1">
    <citation type="submission" date="2024-10" db="EMBL/GenBank/DDBJ databases">
        <title>The Natural Products Discovery Center: Release of the First 8490 Sequenced Strains for Exploring Actinobacteria Biosynthetic Diversity.</title>
        <authorList>
            <person name="Kalkreuter E."/>
            <person name="Kautsar S.A."/>
            <person name="Yang D."/>
            <person name="Bader C.D."/>
            <person name="Teijaro C.N."/>
            <person name="Fluegel L."/>
            <person name="Davis C.M."/>
            <person name="Simpson J.R."/>
            <person name="Lauterbach L."/>
            <person name="Steele A.D."/>
            <person name="Gui C."/>
            <person name="Meng S."/>
            <person name="Li G."/>
            <person name="Viehrig K."/>
            <person name="Ye F."/>
            <person name="Su P."/>
            <person name="Kiefer A.F."/>
            <person name="Nichols A."/>
            <person name="Cepeda A.J."/>
            <person name="Yan W."/>
            <person name="Fan B."/>
            <person name="Jiang Y."/>
            <person name="Adhikari A."/>
            <person name="Zheng C.-J."/>
            <person name="Schuster L."/>
            <person name="Cowan T.M."/>
            <person name="Smanski M.J."/>
            <person name="Chevrette M.G."/>
            <person name="De Carvalho L.P.S."/>
            <person name="Shen B."/>
        </authorList>
    </citation>
    <scope>NUCLEOTIDE SEQUENCE [LARGE SCALE GENOMIC DNA]</scope>
    <source>
        <strain evidence="19 20">NPDC019626</strain>
    </source>
</reference>
<accession>A0ABW7WFK7</accession>
<dbReference type="Proteomes" id="UP001611450">
    <property type="component" value="Unassembled WGS sequence"/>
</dbReference>